<gene>
    <name evidence="1" type="ORF">BCF44_12766</name>
</gene>
<sequence>MSAHSQVAIIVLSWLLPFGAFVLAGPVIGGSPLKLPLLVAALLIAVTLSVRGAECGVDCAADTIRVRGWVRTVSIPTSAVILVDPDRYALIWREADGERLTRLYAFGRSRRGMDRHSRESLDQLADWVSSR</sequence>
<proteinExistence type="predicted"/>
<protein>
    <recommendedName>
        <fullName evidence="3">PH (Pleckstrin Homology) domain-containing protein</fullName>
    </recommendedName>
</protein>
<keyword evidence="2" id="KW-1185">Reference proteome</keyword>
<dbReference type="EMBL" id="QUNO01000027">
    <property type="protein sequence ID" value="REH28486.1"/>
    <property type="molecule type" value="Genomic_DNA"/>
</dbReference>
<evidence type="ECO:0008006" key="3">
    <source>
        <dbReference type="Google" id="ProtNLM"/>
    </source>
</evidence>
<dbReference type="AlphaFoldDB" id="A0A3E0GUT8"/>
<evidence type="ECO:0000313" key="1">
    <source>
        <dbReference type="EMBL" id="REH28486.1"/>
    </source>
</evidence>
<comment type="caution">
    <text evidence="1">The sequence shown here is derived from an EMBL/GenBank/DDBJ whole genome shotgun (WGS) entry which is preliminary data.</text>
</comment>
<accession>A0A3E0GUT8</accession>
<organism evidence="1 2">
    <name type="scientific">Kutzneria buriramensis</name>
    <dbReference type="NCBI Taxonomy" id="1045776"/>
    <lineage>
        <taxon>Bacteria</taxon>
        <taxon>Bacillati</taxon>
        <taxon>Actinomycetota</taxon>
        <taxon>Actinomycetes</taxon>
        <taxon>Pseudonocardiales</taxon>
        <taxon>Pseudonocardiaceae</taxon>
        <taxon>Kutzneria</taxon>
    </lineage>
</organism>
<name>A0A3E0GUT8_9PSEU</name>
<evidence type="ECO:0000313" key="2">
    <source>
        <dbReference type="Proteomes" id="UP000256269"/>
    </source>
</evidence>
<reference evidence="1 2" key="1">
    <citation type="submission" date="2018-08" db="EMBL/GenBank/DDBJ databases">
        <title>Genomic Encyclopedia of Archaeal and Bacterial Type Strains, Phase II (KMG-II): from individual species to whole genera.</title>
        <authorList>
            <person name="Goeker M."/>
        </authorList>
    </citation>
    <scope>NUCLEOTIDE SEQUENCE [LARGE SCALE GENOMIC DNA]</scope>
    <source>
        <strain evidence="1 2">DSM 45791</strain>
    </source>
</reference>
<dbReference type="Proteomes" id="UP000256269">
    <property type="component" value="Unassembled WGS sequence"/>
</dbReference>